<organism evidence="1">
    <name type="scientific">marine sediment metagenome</name>
    <dbReference type="NCBI Taxonomy" id="412755"/>
    <lineage>
        <taxon>unclassified sequences</taxon>
        <taxon>metagenomes</taxon>
        <taxon>ecological metagenomes</taxon>
    </lineage>
</organism>
<sequence>MQLYIFALKYNMNLNEVPKVWLDVQKAIRYSDPEHVIKVPGYVKLIMEHGTKWTQ</sequence>
<proteinExistence type="predicted"/>
<evidence type="ECO:0000313" key="1">
    <source>
        <dbReference type="EMBL" id="KKM77953.1"/>
    </source>
</evidence>
<dbReference type="AlphaFoldDB" id="A0A0F9K7J9"/>
<protein>
    <submittedName>
        <fullName evidence="1">Uncharacterized protein</fullName>
    </submittedName>
</protein>
<accession>A0A0F9K7J9</accession>
<name>A0A0F9K7J9_9ZZZZ</name>
<gene>
    <name evidence="1" type="ORF">LCGC14_1364830</name>
</gene>
<dbReference type="EMBL" id="LAZR01008566">
    <property type="protein sequence ID" value="KKM77953.1"/>
    <property type="molecule type" value="Genomic_DNA"/>
</dbReference>
<reference evidence="1" key="1">
    <citation type="journal article" date="2015" name="Nature">
        <title>Complex archaea that bridge the gap between prokaryotes and eukaryotes.</title>
        <authorList>
            <person name="Spang A."/>
            <person name="Saw J.H."/>
            <person name="Jorgensen S.L."/>
            <person name="Zaremba-Niedzwiedzka K."/>
            <person name="Martijn J."/>
            <person name="Lind A.E."/>
            <person name="van Eijk R."/>
            <person name="Schleper C."/>
            <person name="Guy L."/>
            <person name="Ettema T.J."/>
        </authorList>
    </citation>
    <scope>NUCLEOTIDE SEQUENCE</scope>
</reference>
<comment type="caution">
    <text evidence="1">The sequence shown here is derived from an EMBL/GenBank/DDBJ whole genome shotgun (WGS) entry which is preliminary data.</text>
</comment>